<evidence type="ECO:0000256" key="17">
    <source>
        <dbReference type="SAM" id="MobiDB-lite"/>
    </source>
</evidence>
<evidence type="ECO:0000313" key="19">
    <source>
        <dbReference type="Proteomes" id="UP000054144"/>
    </source>
</evidence>
<keyword evidence="10" id="KW-0498">Mitosis</keyword>
<evidence type="ECO:0000256" key="13">
    <source>
        <dbReference type="ARBA" id="ARBA00023242"/>
    </source>
</evidence>
<dbReference type="GO" id="GO:0051010">
    <property type="term" value="F:microtubule plus-end binding"/>
    <property type="evidence" value="ECO:0007669"/>
    <property type="project" value="TreeGrafter"/>
</dbReference>
<keyword evidence="7" id="KW-0963">Cytoplasm</keyword>
<evidence type="ECO:0000256" key="2">
    <source>
        <dbReference type="ARBA" id="ARBA00004186"/>
    </source>
</evidence>
<keyword evidence="9" id="KW-0493">Microtubule</keyword>
<feature type="region of interest" description="Disordered" evidence="17">
    <location>
        <begin position="66"/>
        <end position="92"/>
    </location>
</feature>
<dbReference type="InterPro" id="IPR013958">
    <property type="entry name" value="DASH_Dad1"/>
</dbReference>
<name>A0A0D7A6Z6_9AGAR</name>
<dbReference type="GO" id="GO:0051301">
    <property type="term" value="P:cell division"/>
    <property type="evidence" value="ECO:0007669"/>
    <property type="project" value="UniProtKB-KW"/>
</dbReference>
<dbReference type="PANTHER" id="PTHR28025:SF1">
    <property type="entry name" value="DASH COMPLEX SUBUNIT DAD1"/>
    <property type="match status" value="1"/>
</dbReference>
<evidence type="ECO:0000256" key="6">
    <source>
        <dbReference type="ARBA" id="ARBA00022454"/>
    </source>
</evidence>
<dbReference type="Pfam" id="PF08649">
    <property type="entry name" value="DASH_Dad1"/>
    <property type="match status" value="1"/>
</dbReference>
<keyword evidence="19" id="KW-1185">Reference proteome</keyword>
<sequence>MSQNEESFFDKERDRLSREITSSFEELLSSTNGLNRKLEDVLGMSREYSTIAELWKTFHDMMRASGDAGASVDTSQVGLPGTGGHVPTGKHK</sequence>
<evidence type="ECO:0000256" key="8">
    <source>
        <dbReference type="ARBA" id="ARBA00022618"/>
    </source>
</evidence>
<keyword evidence="12" id="KW-0206">Cytoskeleton</keyword>
<protein>
    <recommendedName>
        <fullName evidence="5">DASH complex subunit DAD1</fullName>
    </recommendedName>
    <alternativeName>
        <fullName evidence="16">Outer kinetochore protein DAD1</fullName>
    </alternativeName>
</protein>
<keyword evidence="15" id="KW-0137">Centromere</keyword>
<evidence type="ECO:0000256" key="14">
    <source>
        <dbReference type="ARBA" id="ARBA00023306"/>
    </source>
</evidence>
<dbReference type="OrthoDB" id="5566853at2759"/>
<evidence type="ECO:0000256" key="10">
    <source>
        <dbReference type="ARBA" id="ARBA00022776"/>
    </source>
</evidence>
<reference evidence="18 19" key="1">
    <citation type="journal article" date="2015" name="Fungal Genet. Biol.">
        <title>Evolution of novel wood decay mechanisms in Agaricales revealed by the genome sequences of Fistulina hepatica and Cylindrobasidium torrendii.</title>
        <authorList>
            <person name="Floudas D."/>
            <person name="Held B.W."/>
            <person name="Riley R."/>
            <person name="Nagy L.G."/>
            <person name="Koehler G."/>
            <person name="Ransdell A.S."/>
            <person name="Younus H."/>
            <person name="Chow J."/>
            <person name="Chiniquy J."/>
            <person name="Lipzen A."/>
            <person name="Tritt A."/>
            <person name="Sun H."/>
            <person name="Haridas S."/>
            <person name="LaButti K."/>
            <person name="Ohm R.A."/>
            <person name="Kues U."/>
            <person name="Blanchette R.A."/>
            <person name="Grigoriev I.V."/>
            <person name="Minto R.E."/>
            <person name="Hibbett D.S."/>
        </authorList>
    </citation>
    <scope>NUCLEOTIDE SEQUENCE [LARGE SCALE GENOMIC DNA]</scope>
    <source>
        <strain evidence="18 19">ATCC 64428</strain>
    </source>
</reference>
<evidence type="ECO:0000256" key="1">
    <source>
        <dbReference type="ARBA" id="ARBA00004123"/>
    </source>
</evidence>
<dbReference type="GO" id="GO:0042729">
    <property type="term" value="C:DASH complex"/>
    <property type="evidence" value="ECO:0007669"/>
    <property type="project" value="InterPro"/>
</dbReference>
<gene>
    <name evidence="18" type="ORF">FISHEDRAFT_47060</name>
</gene>
<proteinExistence type="inferred from homology"/>
<comment type="similarity">
    <text evidence="4">Belongs to the DASH complex DAD1 family.</text>
</comment>
<comment type="subcellular location">
    <subcellularLocation>
        <location evidence="3">Chromosome</location>
        <location evidence="3">Centromere</location>
        <location evidence="3">Kinetochore</location>
    </subcellularLocation>
    <subcellularLocation>
        <location evidence="2">Cytoplasm</location>
        <location evidence="2">Cytoskeleton</location>
        <location evidence="2">Spindle</location>
    </subcellularLocation>
    <subcellularLocation>
        <location evidence="1">Nucleus</location>
    </subcellularLocation>
</comment>
<organism evidence="18 19">
    <name type="scientific">Fistulina hepatica ATCC 64428</name>
    <dbReference type="NCBI Taxonomy" id="1128425"/>
    <lineage>
        <taxon>Eukaryota</taxon>
        <taxon>Fungi</taxon>
        <taxon>Dikarya</taxon>
        <taxon>Basidiomycota</taxon>
        <taxon>Agaricomycotina</taxon>
        <taxon>Agaricomycetes</taxon>
        <taxon>Agaricomycetidae</taxon>
        <taxon>Agaricales</taxon>
        <taxon>Fistulinaceae</taxon>
        <taxon>Fistulina</taxon>
    </lineage>
</organism>
<evidence type="ECO:0000256" key="16">
    <source>
        <dbReference type="ARBA" id="ARBA00030566"/>
    </source>
</evidence>
<accession>A0A0D7A6Z6</accession>
<dbReference type="PANTHER" id="PTHR28025">
    <property type="entry name" value="DASH COMPLEX SUBUNIT DAD1"/>
    <property type="match status" value="1"/>
</dbReference>
<keyword evidence="11" id="KW-0995">Kinetochore</keyword>
<evidence type="ECO:0000256" key="4">
    <source>
        <dbReference type="ARBA" id="ARBA00010146"/>
    </source>
</evidence>
<evidence type="ECO:0000256" key="15">
    <source>
        <dbReference type="ARBA" id="ARBA00023328"/>
    </source>
</evidence>
<dbReference type="GO" id="GO:0072686">
    <property type="term" value="C:mitotic spindle"/>
    <property type="evidence" value="ECO:0007669"/>
    <property type="project" value="InterPro"/>
</dbReference>
<keyword evidence="6" id="KW-0158">Chromosome</keyword>
<dbReference type="AlphaFoldDB" id="A0A0D7A6Z6"/>
<evidence type="ECO:0000256" key="9">
    <source>
        <dbReference type="ARBA" id="ARBA00022701"/>
    </source>
</evidence>
<evidence type="ECO:0000256" key="12">
    <source>
        <dbReference type="ARBA" id="ARBA00023212"/>
    </source>
</evidence>
<keyword evidence="14" id="KW-0131">Cell cycle</keyword>
<evidence type="ECO:0000256" key="5">
    <source>
        <dbReference type="ARBA" id="ARBA00020261"/>
    </source>
</evidence>
<evidence type="ECO:0000256" key="7">
    <source>
        <dbReference type="ARBA" id="ARBA00022490"/>
    </source>
</evidence>
<keyword evidence="8" id="KW-0132">Cell division</keyword>
<evidence type="ECO:0000256" key="3">
    <source>
        <dbReference type="ARBA" id="ARBA00004629"/>
    </source>
</evidence>
<evidence type="ECO:0000313" key="18">
    <source>
        <dbReference type="EMBL" id="KIY46578.1"/>
    </source>
</evidence>
<dbReference type="Proteomes" id="UP000054144">
    <property type="component" value="Unassembled WGS sequence"/>
</dbReference>
<keyword evidence="13" id="KW-0539">Nucleus</keyword>
<dbReference type="EMBL" id="KN882027">
    <property type="protein sequence ID" value="KIY46578.1"/>
    <property type="molecule type" value="Genomic_DNA"/>
</dbReference>
<dbReference type="GO" id="GO:0044732">
    <property type="term" value="C:mitotic spindle pole body"/>
    <property type="evidence" value="ECO:0007669"/>
    <property type="project" value="TreeGrafter"/>
</dbReference>
<dbReference type="GO" id="GO:0005876">
    <property type="term" value="C:spindle microtubule"/>
    <property type="evidence" value="ECO:0007669"/>
    <property type="project" value="TreeGrafter"/>
</dbReference>
<evidence type="ECO:0000256" key="11">
    <source>
        <dbReference type="ARBA" id="ARBA00022838"/>
    </source>
</evidence>